<evidence type="ECO:0000313" key="2">
    <source>
        <dbReference type="Proteomes" id="UP001064048"/>
    </source>
</evidence>
<gene>
    <name evidence="1" type="ORF">MSG28_005124</name>
</gene>
<proteinExistence type="predicted"/>
<sequence length="979" mass="107612">MGGEGAGRGARWDVGDSPPRAPMGFAAPAYDAPLDRGLAPAPAPPGNPALQRTHSRSMSSLPPEPFMMLRAKALSKRVIINVGGVRHEVLWRTLERLPHTRLGRLRDCNTHEAITELCDDYSLQDNEYFFDRHPKSFSSILNFYRTGKLHLVDEMCVLAFSDDLEYWGVDELYLESCCQHKYHQRKEHVHEEMRKEAESLRQREEEEFGQGTCAQYQKWLWDLLEKPTTSIAARPRRSFSKGDNPHEQSLIVVAKLQRWDGLTRCDQPPHGGALGRRAGRHGTGRRPAHSRAPCAAAPAPPPTPAERRTLASPYPAPCAPAPRLHLAPPSILNPITGAPLPLPLPPAHRARACLQVIAVISILFIVLSTIGLTLNTIPQMQVYDDKGAPMDNPQLAMVEAVCITWFTLEYVLRFSASPDKWKFFKGGLNVIDLLAILPYFVSLFLLETNKNATDQFQDVRRVVQIFRIMRILRILKLARHSTGLQSLGFTLRNSYKELGLLMLFLAMGVLIFSSLAYFAEKEEPGTKFISIPETFWWAGITMTTVGYGDIYPTTPLGKVIGSVCCICGVLVIALPIPIIVNNFAEFYKNQMRREKALKRREALERAKREGSIVSFHHINLRDAFAKSMDLIDVIVDTGHNLSQADATSLEGEAPSLTGCYKQYEHAISNSLQQSTDPNQEKKMVDKQLDLDQLPSEFECCFCTFKGYKEFIDAEQLMPMATSDLRQPVCVELACLHRHPAPRALPEATPNSLDSPEGDIACENDSSNLYVNPLDGSSGGSAGGGGVSSEFKGVRKSASGDGSVLCAKGSQGEGSPRGSRVSLSPSGGSAAAGAGAAPAGAGPAARAAPPQPLEEPPTAPGLPYDDTKPKHRKARFQQEWMEEEKKPPRGIATRIINHHILFGKNGNKRGGGGWPHEGDSRARSILKNKERGTDSELLLQETGSLGANCDSGNESSPIRLKDFKGQNHKAGPMERDNLVS</sequence>
<organism evidence="1 2">
    <name type="scientific">Choristoneura fumiferana</name>
    <name type="common">Spruce budworm moth</name>
    <name type="synonym">Archips fumiferana</name>
    <dbReference type="NCBI Taxonomy" id="7141"/>
    <lineage>
        <taxon>Eukaryota</taxon>
        <taxon>Metazoa</taxon>
        <taxon>Ecdysozoa</taxon>
        <taxon>Arthropoda</taxon>
        <taxon>Hexapoda</taxon>
        <taxon>Insecta</taxon>
        <taxon>Pterygota</taxon>
        <taxon>Neoptera</taxon>
        <taxon>Endopterygota</taxon>
        <taxon>Lepidoptera</taxon>
        <taxon>Glossata</taxon>
        <taxon>Ditrysia</taxon>
        <taxon>Tortricoidea</taxon>
        <taxon>Tortricidae</taxon>
        <taxon>Tortricinae</taxon>
        <taxon>Choristoneura</taxon>
    </lineage>
</organism>
<dbReference type="EMBL" id="CM046108">
    <property type="protein sequence ID" value="KAI8426194.1"/>
    <property type="molecule type" value="Genomic_DNA"/>
</dbReference>
<keyword evidence="2" id="KW-1185">Reference proteome</keyword>
<name>A0ACC0JQ45_CHOFU</name>
<reference evidence="1 2" key="1">
    <citation type="journal article" date="2022" name="Genome Biol. Evol.">
        <title>The Spruce Budworm Genome: Reconstructing the Evolutionary History of Antifreeze Proteins.</title>
        <authorList>
            <person name="Beliveau C."/>
            <person name="Gagne P."/>
            <person name="Picq S."/>
            <person name="Vernygora O."/>
            <person name="Keeling C.I."/>
            <person name="Pinkney K."/>
            <person name="Doucet D."/>
            <person name="Wen F."/>
            <person name="Johnston J.S."/>
            <person name="Maaroufi H."/>
            <person name="Boyle B."/>
            <person name="Laroche J."/>
            <person name="Dewar K."/>
            <person name="Juretic N."/>
            <person name="Blackburn G."/>
            <person name="Nisole A."/>
            <person name="Brunet B."/>
            <person name="Brandao M."/>
            <person name="Lumley L."/>
            <person name="Duan J."/>
            <person name="Quan G."/>
            <person name="Lucarotti C.J."/>
            <person name="Roe A.D."/>
            <person name="Sperling F.A.H."/>
            <person name="Levesque R.C."/>
            <person name="Cusson M."/>
        </authorList>
    </citation>
    <scope>NUCLEOTIDE SEQUENCE [LARGE SCALE GENOMIC DNA]</scope>
    <source>
        <strain evidence="1">Glfc:IPQL:Cfum</strain>
    </source>
</reference>
<dbReference type="Proteomes" id="UP001064048">
    <property type="component" value="Chromosome 8"/>
</dbReference>
<comment type="caution">
    <text evidence="1">The sequence shown here is derived from an EMBL/GenBank/DDBJ whole genome shotgun (WGS) entry which is preliminary data.</text>
</comment>
<accession>A0ACC0JQ45</accession>
<protein>
    <submittedName>
        <fullName evidence="1">Uncharacterized protein</fullName>
    </submittedName>
</protein>
<evidence type="ECO:0000313" key="1">
    <source>
        <dbReference type="EMBL" id="KAI8426194.1"/>
    </source>
</evidence>